<protein>
    <submittedName>
        <fullName evidence="1">Uncharacterized protein</fullName>
    </submittedName>
</protein>
<proteinExistence type="predicted"/>
<evidence type="ECO:0000313" key="1">
    <source>
        <dbReference type="EMBL" id="EDN83095.1"/>
    </source>
</evidence>
<dbReference type="EMBL" id="AAXD02000028">
    <property type="protein sequence ID" value="EDN83095.1"/>
    <property type="molecule type" value="Genomic_DNA"/>
</dbReference>
<evidence type="ECO:0000313" key="2">
    <source>
        <dbReference type="Proteomes" id="UP000003773"/>
    </source>
</evidence>
<organism evidence="1 2">
    <name type="scientific">Bifidobacterium adolescentis L2-32</name>
    <dbReference type="NCBI Taxonomy" id="411481"/>
    <lineage>
        <taxon>Bacteria</taxon>
        <taxon>Bacillati</taxon>
        <taxon>Actinomycetota</taxon>
        <taxon>Actinomycetes</taxon>
        <taxon>Bifidobacteriales</taxon>
        <taxon>Bifidobacteriaceae</taxon>
        <taxon>Bifidobacterium</taxon>
    </lineage>
</organism>
<reference evidence="1 2" key="1">
    <citation type="submission" date="2007-04" db="EMBL/GenBank/DDBJ databases">
        <authorList>
            <person name="Fulton L."/>
            <person name="Clifton S."/>
            <person name="Fulton B."/>
            <person name="Xu J."/>
            <person name="Minx P."/>
            <person name="Pepin K.H."/>
            <person name="Johnson M."/>
            <person name="Thiruvilangam P."/>
            <person name="Bhonagiri V."/>
            <person name="Nash W.E."/>
            <person name="Mardis E.R."/>
            <person name="Wilson R.K."/>
        </authorList>
    </citation>
    <scope>NUCLEOTIDE SEQUENCE [LARGE SCALE GENOMIC DNA]</scope>
    <source>
        <strain evidence="1 2">L2-32</strain>
    </source>
</reference>
<accession>A7A6A8</accession>
<dbReference type="HOGENOM" id="CLU_2244696_0_0_11"/>
<dbReference type="Proteomes" id="UP000003773">
    <property type="component" value="Unassembled WGS sequence"/>
</dbReference>
<sequence length="104" mass="11501">MTMFHTLTVGLPDTTLYLRLIGFAFVDVRDHLMRWLLLKVSGQLSIVTEPPDTSSQTVTQYLVPGVFSMVEIGVYSPGFSVTWALGLLIRFVTIIGHHPPDGPS</sequence>
<reference evidence="1 2" key="2">
    <citation type="submission" date="2007-05" db="EMBL/GenBank/DDBJ databases">
        <title>Draft genome sequence of Bifidobacterium adolescentis (L2-32).</title>
        <authorList>
            <person name="Sudarsanam P."/>
            <person name="Ley R."/>
            <person name="Guruge J."/>
            <person name="Turnbaugh P.J."/>
            <person name="Mahowald M."/>
            <person name="Liep D."/>
            <person name="Gordon J."/>
        </authorList>
    </citation>
    <scope>NUCLEOTIDE SEQUENCE [LARGE SCALE GENOMIC DNA]</scope>
    <source>
        <strain evidence="1 2">L2-32</strain>
    </source>
</reference>
<name>A7A6A8_BIFAD</name>
<dbReference type="AlphaFoldDB" id="A7A6A8"/>
<comment type="caution">
    <text evidence="1">The sequence shown here is derived from an EMBL/GenBank/DDBJ whole genome shotgun (WGS) entry which is preliminary data.</text>
</comment>
<gene>
    <name evidence="1" type="ORF">BIFADO_01387</name>
</gene>